<dbReference type="PROSITE" id="PS52016">
    <property type="entry name" value="TONB_DEPENDENT_REC_3"/>
    <property type="match status" value="1"/>
</dbReference>
<proteinExistence type="inferred from homology"/>
<dbReference type="Gene3D" id="2.60.40.1120">
    <property type="entry name" value="Carboxypeptidase-like, regulatory domain"/>
    <property type="match status" value="1"/>
</dbReference>
<dbReference type="SUPFAM" id="SSF49464">
    <property type="entry name" value="Carboxypeptidase regulatory domain-like"/>
    <property type="match status" value="1"/>
</dbReference>
<dbReference type="InterPro" id="IPR012910">
    <property type="entry name" value="Plug_dom"/>
</dbReference>
<dbReference type="SUPFAM" id="SSF56935">
    <property type="entry name" value="Porins"/>
    <property type="match status" value="1"/>
</dbReference>
<dbReference type="Pfam" id="PF07715">
    <property type="entry name" value="Plug"/>
    <property type="match status" value="1"/>
</dbReference>
<dbReference type="Pfam" id="PF13620">
    <property type="entry name" value="CarboxypepD_reg"/>
    <property type="match status" value="1"/>
</dbReference>
<dbReference type="Gene3D" id="2.170.130.10">
    <property type="entry name" value="TonB-dependent receptor, plug domain"/>
    <property type="match status" value="1"/>
</dbReference>
<dbReference type="InterPro" id="IPR057601">
    <property type="entry name" value="Oar-like_b-barrel"/>
</dbReference>
<evidence type="ECO:0000256" key="2">
    <source>
        <dbReference type="ARBA" id="ARBA00022448"/>
    </source>
</evidence>
<dbReference type="GO" id="GO:0009279">
    <property type="term" value="C:cell outer membrane"/>
    <property type="evidence" value="ECO:0007669"/>
    <property type="project" value="UniProtKB-SubCell"/>
</dbReference>
<dbReference type="EMBL" id="AP027080">
    <property type="protein sequence ID" value="BDU71880.1"/>
    <property type="molecule type" value="Genomic_DNA"/>
</dbReference>
<keyword evidence="6 8" id="KW-0472">Membrane</keyword>
<evidence type="ECO:0000256" key="5">
    <source>
        <dbReference type="ARBA" id="ARBA00022729"/>
    </source>
</evidence>
<dbReference type="Proteomes" id="UP001238179">
    <property type="component" value="Chromosome"/>
</dbReference>
<dbReference type="Gene3D" id="2.40.170.20">
    <property type="entry name" value="TonB-dependent receptor, beta-barrel domain"/>
    <property type="match status" value="1"/>
</dbReference>
<dbReference type="InterPro" id="IPR036942">
    <property type="entry name" value="Beta-barrel_TonB_sf"/>
</dbReference>
<dbReference type="Pfam" id="PF25183">
    <property type="entry name" value="OMP_b-brl_4"/>
    <property type="match status" value="1"/>
</dbReference>
<evidence type="ECO:0000313" key="12">
    <source>
        <dbReference type="Proteomes" id="UP001238179"/>
    </source>
</evidence>
<keyword evidence="4 8" id="KW-0812">Transmembrane</keyword>
<dbReference type="InterPro" id="IPR039426">
    <property type="entry name" value="TonB-dep_rcpt-like"/>
</dbReference>
<evidence type="ECO:0000256" key="7">
    <source>
        <dbReference type="ARBA" id="ARBA00023237"/>
    </source>
</evidence>
<evidence type="ECO:0000259" key="10">
    <source>
        <dbReference type="Pfam" id="PF25183"/>
    </source>
</evidence>
<organism evidence="11 12">
    <name type="scientific">Mesoterricola silvestris</name>
    <dbReference type="NCBI Taxonomy" id="2927979"/>
    <lineage>
        <taxon>Bacteria</taxon>
        <taxon>Pseudomonadati</taxon>
        <taxon>Acidobacteriota</taxon>
        <taxon>Holophagae</taxon>
        <taxon>Holophagales</taxon>
        <taxon>Holophagaceae</taxon>
        <taxon>Mesoterricola</taxon>
    </lineage>
</organism>
<comment type="subcellular location">
    <subcellularLocation>
        <location evidence="1 8">Cell outer membrane</location>
        <topology evidence="1 8">Multi-pass membrane protein</topology>
    </subcellularLocation>
</comment>
<dbReference type="GO" id="GO:0015344">
    <property type="term" value="F:siderophore uptake transmembrane transporter activity"/>
    <property type="evidence" value="ECO:0007669"/>
    <property type="project" value="TreeGrafter"/>
</dbReference>
<keyword evidence="12" id="KW-1185">Reference proteome</keyword>
<evidence type="ECO:0000259" key="9">
    <source>
        <dbReference type="Pfam" id="PF07715"/>
    </source>
</evidence>
<dbReference type="AlphaFoldDB" id="A0AA48GPP4"/>
<dbReference type="InterPro" id="IPR037066">
    <property type="entry name" value="Plug_dom_sf"/>
</dbReference>
<dbReference type="GO" id="GO:0044718">
    <property type="term" value="P:siderophore transmembrane transport"/>
    <property type="evidence" value="ECO:0007669"/>
    <property type="project" value="TreeGrafter"/>
</dbReference>
<keyword evidence="2 8" id="KW-0813">Transport</keyword>
<sequence length="994" mass="106358">MIRPGHPSGPGRLCALIVASSTLLFSQSASVGNITGLVTGPGGKPLAGALVQVDTGRGVREFRSGADGKFLVPQLLPGTVKVHATAKGMTSFRTQITVVANQNVVLTVPLAQVAEAFVEVVAVQNPEVGVDPGVAVTGRNFDAEAIANLPNIGSGVYSAALKTLPGTPSGGYNFHGSEDGGNGYAINGVESRSASGGTQLVPLNPDLIEQFNVLSAGVSAKYGRFVGGVVNTVTKSGTNTFQGSMRHDLTSDSWNALPRQSAYTTSKRVPRRVTDVQSYTFLGPVIKDKLFFAVGYNTTTPSVTSVLTGSVGSGLFAPYTFSTTSGSELKDIRLDWQVNAENKVSGSWSRYLSTRSGSTSGRGISTLAAGNGPSRTEKSYKAVSWTSTLTSTLLLDVIASETLVKSGGPGTGSQGGAGVVTWKDLKNPGNGDLYDNGINAGNLSQEKIRTLGVNLAWNGAGHSLEGGVQYYNSRIDSMGSYSGSDGGYAAMTPSHALLQFYGWNVAAPPSMDRAYRNLAVNDSTRTRLVMFDPLQGGADTRILGLFANDVWTLDNHWTVNLGLRYDRNQVDLDPEGDRFTATSLTPRLSASYDLQGNTRHVFGLSLAEYAGQYNVSTFSATSVSNTVPVRLYKYYGSGSGSDALNADGSINWNVWGKSATALGVANPYQATPNPLTSRSVTADPNIKPPRSREATLSYRYTDSLQSLSATLIHKLQDNYVGLKYLGAAGTAAGAANKQYFTDSGMETRYEALEIQYKREIGSGFRAGGNLSWSYTRANAGQGVGTSSRNQYGDFIANDLVDPFGPQSGQWSSSSTPVTLHLDATYSRSFGKAGKLDVSMLGNYWSKSFRGYRSYSGPTTAEIQGYGYPDSVTRAYADSPTWWPEQFSFDLHVGYEIELYRKITFFTALDVLNVFNHMQPMYVNYSTALTDGTRTFAPYDPSIATAFPDWYSNPRLRPVAYNAPNPNKNPSILADGETGDYTAPRKIQIRAGFRF</sequence>
<evidence type="ECO:0000256" key="3">
    <source>
        <dbReference type="ARBA" id="ARBA00022452"/>
    </source>
</evidence>
<accession>A0AA48GPP4</accession>
<protein>
    <recommendedName>
        <fullName evidence="13">TonB-dependent receptor</fullName>
    </recommendedName>
</protein>
<evidence type="ECO:0000313" key="11">
    <source>
        <dbReference type="EMBL" id="BDU71880.1"/>
    </source>
</evidence>
<evidence type="ECO:0000256" key="4">
    <source>
        <dbReference type="ARBA" id="ARBA00022692"/>
    </source>
</evidence>
<reference evidence="12" key="1">
    <citation type="journal article" date="2023" name="Int. J. Syst. Evol. Microbiol.">
        <title>Mesoterricola silvestris gen. nov., sp. nov., Mesoterricola sediminis sp. nov., Geothrix oryzae sp. nov., Geothrix edaphica sp. nov., Geothrix rubra sp. nov., and Geothrix limicola sp. nov., six novel members of Acidobacteriota isolated from soils.</title>
        <authorList>
            <person name="Itoh H."/>
            <person name="Sugisawa Y."/>
            <person name="Mise K."/>
            <person name="Xu Z."/>
            <person name="Kuniyasu M."/>
            <person name="Ushijima N."/>
            <person name="Kawano K."/>
            <person name="Kobayashi E."/>
            <person name="Shiratori Y."/>
            <person name="Masuda Y."/>
            <person name="Senoo K."/>
        </authorList>
    </citation>
    <scope>NUCLEOTIDE SEQUENCE [LARGE SCALE GENOMIC DNA]</scope>
    <source>
        <strain evidence="12">W79</strain>
    </source>
</reference>
<dbReference type="PANTHER" id="PTHR30069">
    <property type="entry name" value="TONB-DEPENDENT OUTER MEMBRANE RECEPTOR"/>
    <property type="match status" value="1"/>
</dbReference>
<gene>
    <name evidence="11" type="ORF">METEAL_10540</name>
</gene>
<name>A0AA48GPP4_9BACT</name>
<evidence type="ECO:0008006" key="13">
    <source>
        <dbReference type="Google" id="ProtNLM"/>
    </source>
</evidence>
<evidence type="ECO:0000256" key="8">
    <source>
        <dbReference type="PROSITE-ProRule" id="PRU01360"/>
    </source>
</evidence>
<dbReference type="PANTHER" id="PTHR30069:SF29">
    <property type="entry name" value="HEMOGLOBIN AND HEMOGLOBIN-HAPTOGLOBIN-BINDING PROTEIN 1-RELATED"/>
    <property type="match status" value="1"/>
</dbReference>
<evidence type="ECO:0000256" key="6">
    <source>
        <dbReference type="ARBA" id="ARBA00023136"/>
    </source>
</evidence>
<keyword evidence="7 8" id="KW-0998">Cell outer membrane</keyword>
<evidence type="ECO:0000256" key="1">
    <source>
        <dbReference type="ARBA" id="ARBA00004571"/>
    </source>
</evidence>
<dbReference type="InterPro" id="IPR008969">
    <property type="entry name" value="CarboxyPept-like_regulatory"/>
</dbReference>
<dbReference type="RefSeq" id="WP_316414782.1">
    <property type="nucleotide sequence ID" value="NZ_AP027080.1"/>
</dbReference>
<feature type="domain" description="TonB-dependent transporter Oar-like beta-barrel" evidence="10">
    <location>
        <begin position="324"/>
        <end position="570"/>
    </location>
</feature>
<keyword evidence="3 8" id="KW-1134">Transmembrane beta strand</keyword>
<keyword evidence="5" id="KW-0732">Signal</keyword>
<comment type="similarity">
    <text evidence="8">Belongs to the TonB-dependent receptor family.</text>
</comment>
<dbReference type="KEGG" id="msil:METEAL_10540"/>
<feature type="domain" description="TonB-dependent receptor plug" evidence="9">
    <location>
        <begin position="144"/>
        <end position="229"/>
    </location>
</feature>